<evidence type="ECO:0000313" key="3">
    <source>
        <dbReference type="EMBL" id="RDB03747.1"/>
    </source>
</evidence>
<dbReference type="Gene3D" id="3.40.50.2000">
    <property type="entry name" value="Glycogen Phosphorylase B"/>
    <property type="match status" value="2"/>
</dbReference>
<protein>
    <submittedName>
        <fullName evidence="3">Glycosyltransferase family 1 protein</fullName>
    </submittedName>
</protein>
<dbReference type="RefSeq" id="WP_114463175.1">
    <property type="nucleotide sequence ID" value="NZ_QPIW01000023.1"/>
</dbReference>
<dbReference type="PANTHER" id="PTHR12526:SF630">
    <property type="entry name" value="GLYCOSYLTRANSFERASE"/>
    <property type="match status" value="1"/>
</dbReference>
<sequence>MKILFCTNAFENITNGPVRFANIIPEINRLFPQHEIRILTEDVSQQRLKDVPYVYKVSLNIPRLLRPLGQILRWFIYYRQIKKIEERYDFDVLVFINSFNGTWASLVSPKPTVGMINDEKNMLATWENAEFTPLWLKRFTFQQFEKLSAVKHQLVIANSEFLKQRLINTYHLPEAKVRRLYKCIPLDGLKFNPQRAFGAIINVLFVKADYLVGNLPMLVQALQKITEYQFRLTVVGPEPPFEPHLRSLFVGISNITLDYVGPQPQERVFEYMSTYDIFCVPSYTEAFGVANIEALAHGISVISTSVGGIPEVLDDGNNGWLVESGNSQALADAITECIQMPELRVQKAENGLSFIQKFSKDEMLRNFVEMLESVTRKR</sequence>
<dbReference type="SUPFAM" id="SSF53756">
    <property type="entry name" value="UDP-Glycosyltransferase/glycogen phosphorylase"/>
    <property type="match status" value="1"/>
</dbReference>
<proteinExistence type="predicted"/>
<dbReference type="InterPro" id="IPR001296">
    <property type="entry name" value="Glyco_trans_1"/>
</dbReference>
<dbReference type="AlphaFoldDB" id="A0A369I5I0"/>
<dbReference type="OrthoDB" id="9805661at2"/>
<dbReference type="Pfam" id="PF13439">
    <property type="entry name" value="Glyco_transf_4"/>
    <property type="match status" value="1"/>
</dbReference>
<name>A0A369I5I0_9BACT</name>
<gene>
    <name evidence="3" type="ORF">DVG78_21925</name>
</gene>
<dbReference type="GO" id="GO:0016757">
    <property type="term" value="F:glycosyltransferase activity"/>
    <property type="evidence" value="ECO:0007669"/>
    <property type="project" value="InterPro"/>
</dbReference>
<reference evidence="3 4" key="1">
    <citation type="submission" date="2018-07" db="EMBL/GenBank/DDBJ databases">
        <title>Genome analysis of Runella aurantiaca.</title>
        <authorList>
            <person name="Yang X."/>
        </authorList>
    </citation>
    <scope>NUCLEOTIDE SEQUENCE [LARGE SCALE GENOMIC DNA]</scope>
    <source>
        <strain evidence="3 4">YX9</strain>
    </source>
</reference>
<feature type="domain" description="Glycosyltransferase subfamily 4-like N-terminal" evidence="2">
    <location>
        <begin position="34"/>
        <end position="186"/>
    </location>
</feature>
<dbReference type="EMBL" id="QPIW01000023">
    <property type="protein sequence ID" value="RDB03747.1"/>
    <property type="molecule type" value="Genomic_DNA"/>
</dbReference>
<comment type="caution">
    <text evidence="3">The sequence shown here is derived from an EMBL/GenBank/DDBJ whole genome shotgun (WGS) entry which is preliminary data.</text>
</comment>
<evidence type="ECO:0000259" key="1">
    <source>
        <dbReference type="Pfam" id="PF00534"/>
    </source>
</evidence>
<keyword evidence="4" id="KW-1185">Reference proteome</keyword>
<organism evidence="3 4">
    <name type="scientific">Runella aurantiaca</name>
    <dbReference type="NCBI Taxonomy" id="2282308"/>
    <lineage>
        <taxon>Bacteria</taxon>
        <taxon>Pseudomonadati</taxon>
        <taxon>Bacteroidota</taxon>
        <taxon>Cytophagia</taxon>
        <taxon>Cytophagales</taxon>
        <taxon>Spirosomataceae</taxon>
        <taxon>Runella</taxon>
    </lineage>
</organism>
<keyword evidence="3" id="KW-0808">Transferase</keyword>
<dbReference type="CDD" id="cd03801">
    <property type="entry name" value="GT4_PimA-like"/>
    <property type="match status" value="1"/>
</dbReference>
<dbReference type="PANTHER" id="PTHR12526">
    <property type="entry name" value="GLYCOSYLTRANSFERASE"/>
    <property type="match status" value="1"/>
</dbReference>
<dbReference type="Proteomes" id="UP000253141">
    <property type="component" value="Unassembled WGS sequence"/>
</dbReference>
<feature type="domain" description="Glycosyl transferase family 1" evidence="1">
    <location>
        <begin position="203"/>
        <end position="351"/>
    </location>
</feature>
<dbReference type="InterPro" id="IPR028098">
    <property type="entry name" value="Glyco_trans_4-like_N"/>
</dbReference>
<accession>A0A369I5I0</accession>
<evidence type="ECO:0000313" key="4">
    <source>
        <dbReference type="Proteomes" id="UP000253141"/>
    </source>
</evidence>
<evidence type="ECO:0000259" key="2">
    <source>
        <dbReference type="Pfam" id="PF13439"/>
    </source>
</evidence>
<dbReference type="Pfam" id="PF00534">
    <property type="entry name" value="Glycos_transf_1"/>
    <property type="match status" value="1"/>
</dbReference>